<accession>A0A4S4EWS3</accession>
<gene>
    <name evidence="5" type="ORF">TEA_001079</name>
</gene>
<feature type="compositionally biased region" description="Low complexity" evidence="2">
    <location>
        <begin position="842"/>
        <end position="856"/>
    </location>
</feature>
<dbReference type="InterPro" id="IPR019458">
    <property type="entry name" value="Est1-like_N"/>
</dbReference>
<dbReference type="AlphaFoldDB" id="A0A4S4EWS3"/>
<dbReference type="GO" id="GO:0070034">
    <property type="term" value="F:telomerase RNA binding"/>
    <property type="evidence" value="ECO:0007669"/>
    <property type="project" value="TreeGrafter"/>
</dbReference>
<evidence type="ECO:0000259" key="4">
    <source>
        <dbReference type="Pfam" id="PF10374"/>
    </source>
</evidence>
<dbReference type="PANTHER" id="PTHR15696:SF35">
    <property type="entry name" value="NONSENSE-MEDIATED MRNA DECAY FACTOR SMG7"/>
    <property type="match status" value="1"/>
</dbReference>
<organism evidence="5 6">
    <name type="scientific">Camellia sinensis var. sinensis</name>
    <name type="common">China tea</name>
    <dbReference type="NCBI Taxonomy" id="542762"/>
    <lineage>
        <taxon>Eukaryota</taxon>
        <taxon>Viridiplantae</taxon>
        <taxon>Streptophyta</taxon>
        <taxon>Embryophyta</taxon>
        <taxon>Tracheophyta</taxon>
        <taxon>Spermatophyta</taxon>
        <taxon>Magnoliopsida</taxon>
        <taxon>eudicotyledons</taxon>
        <taxon>Gunneridae</taxon>
        <taxon>Pentapetalae</taxon>
        <taxon>asterids</taxon>
        <taxon>Ericales</taxon>
        <taxon>Theaceae</taxon>
        <taxon>Camellia</taxon>
    </lineage>
</organism>
<dbReference type="Pfam" id="PF10374">
    <property type="entry name" value="EST1"/>
    <property type="match status" value="1"/>
</dbReference>
<dbReference type="STRING" id="542762.A0A4S4EWS3"/>
<evidence type="ECO:0000256" key="2">
    <source>
        <dbReference type="SAM" id="MobiDB-lite"/>
    </source>
</evidence>
<evidence type="ECO:0000313" key="6">
    <source>
        <dbReference type="Proteomes" id="UP000306102"/>
    </source>
</evidence>
<dbReference type="Proteomes" id="UP000306102">
    <property type="component" value="Unassembled WGS sequence"/>
</dbReference>
<keyword evidence="1" id="KW-0677">Repeat</keyword>
<dbReference type="InterPro" id="IPR018834">
    <property type="entry name" value="DNA/RNA-bd_Est1-type"/>
</dbReference>
<dbReference type="GO" id="GO:0000184">
    <property type="term" value="P:nuclear-transcribed mRNA catabolic process, nonsense-mediated decay"/>
    <property type="evidence" value="ECO:0007669"/>
    <property type="project" value="TreeGrafter"/>
</dbReference>
<feature type="domain" description="Telomerase activating protein Est1-like N-terminal" evidence="4">
    <location>
        <begin position="89"/>
        <end position="212"/>
    </location>
</feature>
<comment type="caution">
    <text evidence="5">The sequence shown here is derived from an EMBL/GenBank/DDBJ whole genome shotgun (WGS) entry which is preliminary data.</text>
</comment>
<keyword evidence="6" id="KW-1185">Reference proteome</keyword>
<dbReference type="SUPFAM" id="SSF48452">
    <property type="entry name" value="TPR-like"/>
    <property type="match status" value="1"/>
</dbReference>
<evidence type="ECO:0008006" key="7">
    <source>
        <dbReference type="Google" id="ProtNLM"/>
    </source>
</evidence>
<dbReference type="InterPro" id="IPR011990">
    <property type="entry name" value="TPR-like_helical_dom_sf"/>
</dbReference>
<dbReference type="PANTHER" id="PTHR15696">
    <property type="entry name" value="SMG-7 SUPPRESSOR WITH MORPHOLOGICAL EFFECT ON GENITALIA PROTEIN 7"/>
    <property type="match status" value="1"/>
</dbReference>
<evidence type="ECO:0000259" key="3">
    <source>
        <dbReference type="Pfam" id="PF10373"/>
    </source>
</evidence>
<dbReference type="GO" id="GO:0042162">
    <property type="term" value="F:telomeric DNA binding"/>
    <property type="evidence" value="ECO:0007669"/>
    <property type="project" value="TreeGrafter"/>
</dbReference>
<dbReference type="Pfam" id="PF10373">
    <property type="entry name" value="EST1_DNA_bind"/>
    <property type="match status" value="1"/>
</dbReference>
<reference evidence="5 6" key="1">
    <citation type="journal article" date="2018" name="Proc. Natl. Acad. Sci. U.S.A.">
        <title>Draft genome sequence of Camellia sinensis var. sinensis provides insights into the evolution of the tea genome and tea quality.</title>
        <authorList>
            <person name="Wei C."/>
            <person name="Yang H."/>
            <person name="Wang S."/>
            <person name="Zhao J."/>
            <person name="Liu C."/>
            <person name="Gao L."/>
            <person name="Xia E."/>
            <person name="Lu Y."/>
            <person name="Tai Y."/>
            <person name="She G."/>
            <person name="Sun J."/>
            <person name="Cao H."/>
            <person name="Tong W."/>
            <person name="Gao Q."/>
            <person name="Li Y."/>
            <person name="Deng W."/>
            <person name="Jiang X."/>
            <person name="Wang W."/>
            <person name="Chen Q."/>
            <person name="Zhang S."/>
            <person name="Li H."/>
            <person name="Wu J."/>
            <person name="Wang P."/>
            <person name="Li P."/>
            <person name="Shi C."/>
            <person name="Zheng F."/>
            <person name="Jian J."/>
            <person name="Huang B."/>
            <person name="Shan D."/>
            <person name="Shi M."/>
            <person name="Fang C."/>
            <person name="Yue Y."/>
            <person name="Li F."/>
            <person name="Li D."/>
            <person name="Wei S."/>
            <person name="Han B."/>
            <person name="Jiang C."/>
            <person name="Yin Y."/>
            <person name="Xia T."/>
            <person name="Zhang Z."/>
            <person name="Bennetzen J.L."/>
            <person name="Zhao S."/>
            <person name="Wan X."/>
        </authorList>
    </citation>
    <scope>NUCLEOTIDE SEQUENCE [LARGE SCALE GENOMIC DNA]</scope>
    <source>
        <strain evidence="6">cv. Shuchazao</strain>
        <tissue evidence="5">Leaf</tissue>
    </source>
</reference>
<name>A0A4S4EWS3_CAMSN</name>
<evidence type="ECO:0000313" key="5">
    <source>
        <dbReference type="EMBL" id="THG21461.1"/>
    </source>
</evidence>
<proteinExistence type="predicted"/>
<evidence type="ECO:0000256" key="1">
    <source>
        <dbReference type="ARBA" id="ARBA00022737"/>
    </source>
</evidence>
<dbReference type="InterPro" id="IPR045153">
    <property type="entry name" value="Est1/Ebs1-like"/>
</dbReference>
<dbReference type="Gene3D" id="1.25.40.10">
    <property type="entry name" value="Tetratricopeptide repeat domain"/>
    <property type="match status" value="1"/>
</dbReference>
<dbReference type="EMBL" id="SDRB02001392">
    <property type="protein sequence ID" value="THG21461.1"/>
    <property type="molecule type" value="Genomic_DNA"/>
</dbReference>
<dbReference type="FunFam" id="1.25.40.10:FF:000225">
    <property type="entry name" value="Protein SMG7"/>
    <property type="match status" value="1"/>
</dbReference>
<feature type="domain" description="DNA/RNA-binding" evidence="3">
    <location>
        <begin position="225"/>
        <end position="559"/>
    </location>
</feature>
<dbReference type="GO" id="GO:0005697">
    <property type="term" value="C:telomerase holoenzyme complex"/>
    <property type="evidence" value="ECO:0007669"/>
    <property type="project" value="TreeGrafter"/>
</dbReference>
<feature type="region of interest" description="Disordered" evidence="2">
    <location>
        <begin position="839"/>
        <end position="870"/>
    </location>
</feature>
<sequence length="1081" mass="120573">MYNVVVGMITKVILQNSWWMMIVQMDKMSTTPSWEVAQQLYDKNIELENRRRRSAQARVPSDPNAWQQMRENYEAIILEDHAFSEQHNIEYALWQLHYRRIEEFRAHTNAALASTTSSTSQIVKGPPRPDRISKIRLQFKTFLSEATGFYHDLILKIRSKYGLPLGYLSEDSGYQIVMEKDGNRSIEMKKGIVSCHRCLIYLGDLARYKGLYGEGDSKSRDYAAASSYYLQAASLWPSSGNPHHQLAILATYSGDELAAVYRYFRSLAVDSPFSTARDNLIVAFEKNRQSYSQLHGDMKASVISESPAQITAKGRGKAEDKLQPKDANVGASLVAKKAASVHDPYKAFCIRFVRLIGILFSRTSLEMFAEVLSLVSSTLNGLLSSGSEEELTFGTDAVENGLVIVRLIAILIFTVHNVNKDGDGQSYADIVQRTVLLQNALAAVFELVGHILKRCVELSDPCSSYLLPGILVFVEWLACSPDVAAGSDREDKQATVRLVFWNHCISFLNKLLSSGLVVMDDEDETCFFNTGRYEEGETENRLALWEDFELRGFLPLQPAHTILDFSRKHSVGGDGNKEKIARVKRILAAGKALENVVKVEQKTIIFGLKAKKFILSVKPQTSDDFMLMPFLGSPKLNGVNRQPPIETMSNAFVVQTNAQLYVEGEEEDEEIVFKPTVMEKCSDLIVSKWMPNEGLEPSKNAVAGNSQFHGSSVSAQHSDLHQRTAVDASSQPPVSVANHVLQHPQPIPSHSSMWFDQQASLANGFKGLNILENGHVMKPGMPEDTPISHHSSLSLPVQQSINVNASGISYSQVKASEMVMQREIDIVGSSGVTSGSFAVNTSSPLSASSRRSPVNRPVRHLGPPPGFRAVPPPGFSAVPPKSVNELISGSDLVADNLLMDNYSWLDGYKLPLPMNSSVLNQSINHPSQSSPHHTSNNNVSVGTISFPFPGKQVPPKQFPVEKQKGWEDNHTFEHLNLHHEQLQLEQLMKGSQQFPLPDQFQGQSMWGARHPVMQHSSDQRKQNCEHFYNAHYPHRIIGSLEAITGQMLFQKASALDVWYARLLRWSWSWVIFELEPDMTGS</sequence>
<protein>
    <recommendedName>
        <fullName evidence="7">DNA/RNA-binding domain-containing protein</fullName>
    </recommendedName>
</protein>